<feature type="domain" description="Methyltransferase FkbM" evidence="1">
    <location>
        <begin position="108"/>
        <end position="268"/>
    </location>
</feature>
<name>A0AAU7JVS9_9MICO</name>
<dbReference type="AlphaFoldDB" id="A0AAU7JVS9"/>
<protein>
    <submittedName>
        <fullName evidence="2">FkbM family methyltransferase</fullName>
    </submittedName>
</protein>
<dbReference type="InterPro" id="IPR052514">
    <property type="entry name" value="SAM-dependent_MTase"/>
</dbReference>
<sequence length="299" mass="33002">MKTKEARRSAARHSVVWLGGVSRSAVGVAMRAYRRSPFYPRVGQTFAAGMAPVMRMRKSPVIRTVNGVTYALDLNEVIDSSLYFSGRFESGAEGAIRRLVAAGNVAIDIGSNIGYHTFGMAREVGDHGVVLAVDPSSWAMRRLDVNMSLNAFRNIRPIHVALGDAPSPTTISAVFRASYRLDGRRDDVPEEVRILSLDTLVDEQSLTRLDFIKLDVDGMEAQVLRGASKSLRRWMPNLLFEITPSALIEVGEDWRAVLQFLLDLGYRFEAENGAAIPDVMEHCARVPWGYSTNLLAVSS</sequence>
<dbReference type="NCBIfam" id="TIGR01444">
    <property type="entry name" value="fkbM_fam"/>
    <property type="match status" value="1"/>
</dbReference>
<gene>
    <name evidence="2" type="ORF">ABEG17_03075</name>
</gene>
<evidence type="ECO:0000259" key="1">
    <source>
        <dbReference type="Pfam" id="PF05050"/>
    </source>
</evidence>
<evidence type="ECO:0000313" key="2">
    <source>
        <dbReference type="EMBL" id="XBO44328.1"/>
    </source>
</evidence>
<organism evidence="2">
    <name type="scientific">Pedococcus sp. KACC 23699</name>
    <dbReference type="NCBI Taxonomy" id="3149228"/>
    <lineage>
        <taxon>Bacteria</taxon>
        <taxon>Bacillati</taxon>
        <taxon>Actinomycetota</taxon>
        <taxon>Actinomycetes</taxon>
        <taxon>Micrococcales</taxon>
        <taxon>Intrasporangiaceae</taxon>
        <taxon>Pedococcus</taxon>
    </lineage>
</organism>
<dbReference type="Pfam" id="PF05050">
    <property type="entry name" value="Methyltransf_21"/>
    <property type="match status" value="1"/>
</dbReference>
<dbReference type="InterPro" id="IPR006342">
    <property type="entry name" value="FkbM_mtfrase"/>
</dbReference>
<dbReference type="PANTHER" id="PTHR34203:SF15">
    <property type="entry name" value="SLL1173 PROTEIN"/>
    <property type="match status" value="1"/>
</dbReference>
<dbReference type="SUPFAM" id="SSF53335">
    <property type="entry name" value="S-adenosyl-L-methionine-dependent methyltransferases"/>
    <property type="match status" value="1"/>
</dbReference>
<keyword evidence="2" id="KW-0808">Transferase</keyword>
<dbReference type="PANTHER" id="PTHR34203">
    <property type="entry name" value="METHYLTRANSFERASE, FKBM FAMILY PROTEIN"/>
    <property type="match status" value="1"/>
</dbReference>
<dbReference type="InterPro" id="IPR029063">
    <property type="entry name" value="SAM-dependent_MTases_sf"/>
</dbReference>
<dbReference type="Gene3D" id="3.40.50.150">
    <property type="entry name" value="Vaccinia Virus protein VP39"/>
    <property type="match status" value="1"/>
</dbReference>
<reference evidence="2" key="1">
    <citation type="submission" date="2024-05" db="EMBL/GenBank/DDBJ databases">
        <authorList>
            <person name="Kim S."/>
            <person name="Heo J."/>
            <person name="Choi H."/>
            <person name="Choi Y."/>
            <person name="Kwon S.-W."/>
            <person name="Kim Y."/>
        </authorList>
    </citation>
    <scope>NUCLEOTIDE SEQUENCE</scope>
    <source>
        <strain evidence="2">KACC 23699</strain>
    </source>
</reference>
<dbReference type="EMBL" id="CP157483">
    <property type="protein sequence ID" value="XBO44328.1"/>
    <property type="molecule type" value="Genomic_DNA"/>
</dbReference>
<accession>A0AAU7JVS9</accession>
<proteinExistence type="predicted"/>
<dbReference type="GO" id="GO:0032259">
    <property type="term" value="P:methylation"/>
    <property type="evidence" value="ECO:0007669"/>
    <property type="project" value="UniProtKB-KW"/>
</dbReference>
<keyword evidence="2" id="KW-0489">Methyltransferase</keyword>
<dbReference type="RefSeq" id="WP_406831816.1">
    <property type="nucleotide sequence ID" value="NZ_CP157483.1"/>
</dbReference>
<dbReference type="GO" id="GO:0008168">
    <property type="term" value="F:methyltransferase activity"/>
    <property type="evidence" value="ECO:0007669"/>
    <property type="project" value="UniProtKB-KW"/>
</dbReference>